<dbReference type="InterPro" id="IPR050833">
    <property type="entry name" value="Poly_Biosynth_Transport"/>
</dbReference>
<reference evidence="7 8" key="1">
    <citation type="submission" date="2020-08" db="EMBL/GenBank/DDBJ databases">
        <title>Genome sequencing of Purple Non-Sulfur Bacteria from various extreme environments.</title>
        <authorList>
            <person name="Mayer M."/>
        </authorList>
    </citation>
    <scope>NUCLEOTIDE SEQUENCE [LARGE SCALE GENOMIC DNA]</scope>
    <source>
        <strain evidence="7 8">JA131</strain>
    </source>
</reference>
<dbReference type="PANTHER" id="PTHR30250:SF11">
    <property type="entry name" value="O-ANTIGEN TRANSPORTER-RELATED"/>
    <property type="match status" value="1"/>
</dbReference>
<keyword evidence="3 6" id="KW-0812">Transmembrane</keyword>
<sequence>MLNLPTALPTALIAQVSRLLGDRDGDHADGRFLFLRGAMDFSARIAGVALVLVWTLILVRLLGPEDYGRYVYVLSITFFVSLVGGLGLPTVSSYYVARYRRTARRTRLRAFLLLATGVTIVGPLLGTVAIWLWVTLAGGTAFQPFDLAAVLAFSVGAALVQLYTLTNRALERTTVAAYGEQVLQRVLAFACIGVPVYLGVTATPNLALYGNVIGALGAAAVMATAAFRRVGRGAITTVAARRCVSLSPRWMRRAVTMMVTPVFFLVLSETDILMLGAFATPAAVGIYHVARRISGFMTFFYTAVVAVGLHRFVGAHMEQDVARLRTLVRGMGLLGLIPAVGLWLVFLLFGPWLLGIFGPEMAAGYTVLMIIATTFLLEMAMGPATELLMMTGHERPVSRINMVFAVVNVGLNAALVPPFGMEGAAVASALAILPWKVTLMVVAWRTLGVATVAFPLPASWTQPAASRP</sequence>
<keyword evidence="4 6" id="KW-1133">Transmembrane helix</keyword>
<evidence type="ECO:0000313" key="7">
    <source>
        <dbReference type="EMBL" id="MBB4267384.1"/>
    </source>
</evidence>
<comment type="caution">
    <text evidence="7">The sequence shown here is derived from an EMBL/GenBank/DDBJ whole genome shotgun (WGS) entry which is preliminary data.</text>
</comment>
<keyword evidence="8" id="KW-1185">Reference proteome</keyword>
<gene>
    <name evidence="7" type="ORF">GGD89_003028</name>
</gene>
<dbReference type="Pfam" id="PF01943">
    <property type="entry name" value="Polysacc_synt"/>
    <property type="match status" value="1"/>
</dbReference>
<feature type="transmembrane region" description="Helical" evidence="6">
    <location>
        <begin position="41"/>
        <end position="63"/>
    </location>
</feature>
<dbReference type="Proteomes" id="UP000554286">
    <property type="component" value="Unassembled WGS sequence"/>
</dbReference>
<dbReference type="InterPro" id="IPR002797">
    <property type="entry name" value="Polysacc_synth"/>
</dbReference>
<dbReference type="AlphaFoldDB" id="A0A7W6RF36"/>
<evidence type="ECO:0000313" key="8">
    <source>
        <dbReference type="Proteomes" id="UP000554286"/>
    </source>
</evidence>
<proteinExistence type="predicted"/>
<evidence type="ECO:0000256" key="4">
    <source>
        <dbReference type="ARBA" id="ARBA00022989"/>
    </source>
</evidence>
<feature type="transmembrane region" description="Helical" evidence="6">
    <location>
        <begin position="69"/>
        <end position="96"/>
    </location>
</feature>
<feature type="transmembrane region" description="Helical" evidence="6">
    <location>
        <begin position="147"/>
        <end position="170"/>
    </location>
</feature>
<feature type="transmembrane region" description="Helical" evidence="6">
    <location>
        <begin position="182"/>
        <end position="200"/>
    </location>
</feature>
<feature type="transmembrane region" description="Helical" evidence="6">
    <location>
        <begin position="362"/>
        <end position="380"/>
    </location>
</feature>
<comment type="subcellular location">
    <subcellularLocation>
        <location evidence="1">Cell membrane</location>
        <topology evidence="1">Multi-pass membrane protein</topology>
    </subcellularLocation>
</comment>
<accession>A0A7W6RF36</accession>
<feature type="transmembrane region" description="Helical" evidence="6">
    <location>
        <begin position="293"/>
        <end position="313"/>
    </location>
</feature>
<feature type="transmembrane region" description="Helical" evidence="6">
    <location>
        <begin position="108"/>
        <end position="135"/>
    </location>
</feature>
<name>A0A7W6RF36_9PROT</name>
<evidence type="ECO:0000256" key="1">
    <source>
        <dbReference type="ARBA" id="ARBA00004651"/>
    </source>
</evidence>
<protein>
    <submittedName>
        <fullName evidence="7">O-antigen/teichoic acid export membrane protein</fullName>
    </submittedName>
</protein>
<feature type="transmembrane region" description="Helical" evidence="6">
    <location>
        <begin position="206"/>
        <end position="227"/>
    </location>
</feature>
<feature type="transmembrane region" description="Helical" evidence="6">
    <location>
        <begin position="262"/>
        <end position="287"/>
    </location>
</feature>
<evidence type="ECO:0000256" key="6">
    <source>
        <dbReference type="SAM" id="Phobius"/>
    </source>
</evidence>
<organism evidence="7 8">
    <name type="scientific">Roseospira visakhapatnamensis</name>
    <dbReference type="NCBI Taxonomy" id="390880"/>
    <lineage>
        <taxon>Bacteria</taxon>
        <taxon>Pseudomonadati</taxon>
        <taxon>Pseudomonadota</taxon>
        <taxon>Alphaproteobacteria</taxon>
        <taxon>Rhodospirillales</taxon>
        <taxon>Rhodospirillaceae</taxon>
        <taxon>Roseospira</taxon>
    </lineage>
</organism>
<evidence type="ECO:0000256" key="2">
    <source>
        <dbReference type="ARBA" id="ARBA00022475"/>
    </source>
</evidence>
<dbReference type="PANTHER" id="PTHR30250">
    <property type="entry name" value="PST FAMILY PREDICTED COLANIC ACID TRANSPORTER"/>
    <property type="match status" value="1"/>
</dbReference>
<dbReference type="GO" id="GO:0005886">
    <property type="term" value="C:plasma membrane"/>
    <property type="evidence" value="ECO:0007669"/>
    <property type="project" value="UniProtKB-SubCell"/>
</dbReference>
<feature type="transmembrane region" description="Helical" evidence="6">
    <location>
        <begin position="400"/>
        <end position="419"/>
    </location>
</feature>
<keyword evidence="5 6" id="KW-0472">Membrane</keyword>
<feature type="transmembrane region" description="Helical" evidence="6">
    <location>
        <begin position="333"/>
        <end position="356"/>
    </location>
</feature>
<evidence type="ECO:0000256" key="5">
    <source>
        <dbReference type="ARBA" id="ARBA00023136"/>
    </source>
</evidence>
<evidence type="ECO:0000256" key="3">
    <source>
        <dbReference type="ARBA" id="ARBA00022692"/>
    </source>
</evidence>
<dbReference type="RefSeq" id="WP_184046733.1">
    <property type="nucleotide sequence ID" value="NZ_JACIGK010000026.1"/>
</dbReference>
<dbReference type="EMBL" id="JACIGK010000026">
    <property type="protein sequence ID" value="MBB4267384.1"/>
    <property type="molecule type" value="Genomic_DNA"/>
</dbReference>
<keyword evidence="2" id="KW-1003">Cell membrane</keyword>